<feature type="transmembrane region" description="Helical" evidence="1">
    <location>
        <begin position="46"/>
        <end position="65"/>
    </location>
</feature>
<dbReference type="EMBL" id="LT629758">
    <property type="protein sequence ID" value="SDS27683.1"/>
    <property type="molecule type" value="Genomic_DNA"/>
</dbReference>
<name>A0A1H1QWF1_9ACTN</name>
<dbReference type="AlphaFoldDB" id="A0A1H1QWF1"/>
<keyword evidence="1" id="KW-0812">Transmembrane</keyword>
<dbReference type="Proteomes" id="UP000198688">
    <property type="component" value="Chromosome I"/>
</dbReference>
<evidence type="ECO:0000256" key="1">
    <source>
        <dbReference type="SAM" id="Phobius"/>
    </source>
</evidence>
<proteinExistence type="predicted"/>
<feature type="transmembrane region" description="Helical" evidence="1">
    <location>
        <begin position="7"/>
        <end position="34"/>
    </location>
</feature>
<protein>
    <submittedName>
        <fullName evidence="2">Uncharacterized protein</fullName>
    </submittedName>
</protein>
<keyword evidence="3" id="KW-1185">Reference proteome</keyword>
<organism evidence="2 3">
    <name type="scientific">Actinoplanes derwentensis</name>
    <dbReference type="NCBI Taxonomy" id="113562"/>
    <lineage>
        <taxon>Bacteria</taxon>
        <taxon>Bacillati</taxon>
        <taxon>Actinomycetota</taxon>
        <taxon>Actinomycetes</taxon>
        <taxon>Micromonosporales</taxon>
        <taxon>Micromonosporaceae</taxon>
        <taxon>Actinoplanes</taxon>
    </lineage>
</organism>
<keyword evidence="1" id="KW-1133">Transmembrane helix</keyword>
<reference evidence="2 3" key="1">
    <citation type="submission" date="2016-10" db="EMBL/GenBank/DDBJ databases">
        <authorList>
            <person name="de Groot N.N."/>
        </authorList>
    </citation>
    <scope>NUCLEOTIDE SEQUENCE [LARGE SCALE GENOMIC DNA]</scope>
    <source>
        <strain evidence="2 3">DSM 43941</strain>
    </source>
</reference>
<keyword evidence="1" id="KW-0472">Membrane</keyword>
<accession>A0A1H1QWF1</accession>
<sequence length="98" mass="10785">MSRQGLVILTVTMLGLGYDLLSAVFSVVVMLPALWSYFGLMGPESWVFHIVLLPWFAALSAALRFRLLDRLLGLDDAEPDHQLSVRGAGAAPPPVHRR</sequence>
<evidence type="ECO:0000313" key="3">
    <source>
        <dbReference type="Proteomes" id="UP000198688"/>
    </source>
</evidence>
<gene>
    <name evidence="2" type="ORF">SAMN04489716_0420</name>
</gene>
<evidence type="ECO:0000313" key="2">
    <source>
        <dbReference type="EMBL" id="SDS27683.1"/>
    </source>
</evidence>